<comment type="subunit">
    <text evidence="4">Homodimer.</text>
</comment>
<dbReference type="InterPro" id="IPR043169">
    <property type="entry name" value="PMM_cap"/>
</dbReference>
<keyword evidence="11" id="KW-1185">Reference proteome</keyword>
<protein>
    <recommendedName>
        <fullName evidence="5">phosphomannomutase</fullName>
        <ecNumber evidence="5">5.4.2.8</ecNumber>
    </recommendedName>
</protein>
<evidence type="ECO:0000256" key="4">
    <source>
        <dbReference type="ARBA" id="ARBA00011738"/>
    </source>
</evidence>
<keyword evidence="8" id="KW-0460">Magnesium</keyword>
<evidence type="ECO:0000313" key="10">
    <source>
        <dbReference type="EMBL" id="GAA3941547.1"/>
    </source>
</evidence>
<keyword evidence="6" id="KW-0963">Cytoplasm</keyword>
<evidence type="ECO:0000256" key="7">
    <source>
        <dbReference type="ARBA" id="ARBA00022723"/>
    </source>
</evidence>
<evidence type="ECO:0000256" key="6">
    <source>
        <dbReference type="ARBA" id="ARBA00022490"/>
    </source>
</evidence>
<dbReference type="InterPro" id="IPR023214">
    <property type="entry name" value="HAD_sf"/>
</dbReference>
<dbReference type="SFLD" id="SFLDG01143">
    <property type="entry name" value="C2.B.3:_Phosphomannomutase_Lik"/>
    <property type="match status" value="1"/>
</dbReference>
<dbReference type="NCBIfam" id="TIGR01484">
    <property type="entry name" value="HAD-SF-IIB"/>
    <property type="match status" value="1"/>
</dbReference>
<comment type="similarity">
    <text evidence="3">Belongs to the eukaryotic PMM family.</text>
</comment>
<accession>A0ABP7NCX4</accession>
<dbReference type="EC" id="5.4.2.8" evidence="5"/>
<proteinExistence type="inferred from homology"/>
<dbReference type="Gene3D" id="3.40.50.1000">
    <property type="entry name" value="HAD superfamily/HAD-like"/>
    <property type="match status" value="1"/>
</dbReference>
<keyword evidence="10" id="KW-0378">Hydrolase</keyword>
<evidence type="ECO:0000256" key="9">
    <source>
        <dbReference type="ARBA" id="ARBA00023235"/>
    </source>
</evidence>
<evidence type="ECO:0000256" key="8">
    <source>
        <dbReference type="ARBA" id="ARBA00022842"/>
    </source>
</evidence>
<keyword evidence="9" id="KW-0413">Isomerase</keyword>
<comment type="pathway">
    <text evidence="2">Nucleotide-sugar biosynthesis; GDP-alpha-D-mannose biosynthesis; alpha-D-mannose 1-phosphate from D-fructose 6-phosphate: step 2/2.</text>
</comment>
<dbReference type="SFLD" id="SFLDS00003">
    <property type="entry name" value="Haloacid_Dehalogenase"/>
    <property type="match status" value="1"/>
</dbReference>
<dbReference type="SFLD" id="SFLDG01140">
    <property type="entry name" value="C2.B:_Phosphomannomutase_and_P"/>
    <property type="match status" value="1"/>
</dbReference>
<evidence type="ECO:0000313" key="11">
    <source>
        <dbReference type="Proteomes" id="UP001501591"/>
    </source>
</evidence>
<name>A0ABP7NCX4_9MICO</name>
<dbReference type="SUPFAM" id="SSF56784">
    <property type="entry name" value="HAD-like"/>
    <property type="match status" value="1"/>
</dbReference>
<gene>
    <name evidence="10" type="ORF">GCM10022383_19140</name>
</gene>
<dbReference type="Pfam" id="PF03332">
    <property type="entry name" value="PMM"/>
    <property type="match status" value="1"/>
</dbReference>
<organism evidence="10 11">
    <name type="scientific">Microbacterium soli</name>
    <dbReference type="NCBI Taxonomy" id="446075"/>
    <lineage>
        <taxon>Bacteria</taxon>
        <taxon>Bacillati</taxon>
        <taxon>Actinomycetota</taxon>
        <taxon>Actinomycetes</taxon>
        <taxon>Micrococcales</taxon>
        <taxon>Microbacteriaceae</taxon>
        <taxon>Microbacterium</taxon>
    </lineage>
</organism>
<dbReference type="GO" id="GO:0016787">
    <property type="term" value="F:hydrolase activity"/>
    <property type="evidence" value="ECO:0007669"/>
    <property type="project" value="UniProtKB-KW"/>
</dbReference>
<dbReference type="InterPro" id="IPR006379">
    <property type="entry name" value="HAD-SF_hydro_IIB"/>
</dbReference>
<comment type="caution">
    <text evidence="10">The sequence shown here is derived from an EMBL/GenBank/DDBJ whole genome shotgun (WGS) entry which is preliminary data.</text>
</comment>
<dbReference type="Proteomes" id="UP001501591">
    <property type="component" value="Unassembled WGS sequence"/>
</dbReference>
<reference evidence="11" key="1">
    <citation type="journal article" date="2019" name="Int. J. Syst. Evol. Microbiol.">
        <title>The Global Catalogue of Microorganisms (GCM) 10K type strain sequencing project: providing services to taxonomists for standard genome sequencing and annotation.</title>
        <authorList>
            <consortium name="The Broad Institute Genomics Platform"/>
            <consortium name="The Broad Institute Genome Sequencing Center for Infectious Disease"/>
            <person name="Wu L."/>
            <person name="Ma J."/>
        </authorList>
    </citation>
    <scope>NUCLEOTIDE SEQUENCE [LARGE SCALE GENOMIC DNA]</scope>
    <source>
        <strain evidence="11">JCM 17024</strain>
    </source>
</reference>
<dbReference type="InterPro" id="IPR036412">
    <property type="entry name" value="HAD-like_sf"/>
</dbReference>
<comment type="subcellular location">
    <subcellularLocation>
        <location evidence="1">Cytoplasm</location>
    </subcellularLocation>
</comment>
<evidence type="ECO:0000256" key="1">
    <source>
        <dbReference type="ARBA" id="ARBA00004496"/>
    </source>
</evidence>
<evidence type="ECO:0000256" key="2">
    <source>
        <dbReference type="ARBA" id="ARBA00004699"/>
    </source>
</evidence>
<dbReference type="InterPro" id="IPR005002">
    <property type="entry name" value="PMM"/>
</dbReference>
<sequence length="256" mass="27894">MISPRLVAFDLDDTLAPSKGRIDSRIADLLRALLHRVDVAIISGGNEEQFRVQVIAQLVGTPASDLVRLHLLPTCGTRYLRHDGEDFSPVYAHDLADDEKSAALTALREEAGRLGLWEAKPWGEILEDRGSQITFSALGQLAPREAKHAWDPDGAKRARLRDAVAARLPGLEVRSGGSTSIDITRAGIDKAYGMRELAERTGIPLADMLFYGDRLDEGGNDYPVLAIGVPCVAVEGWEDTADRLDDLLTRMSARVG</sequence>
<keyword evidence="7" id="KW-0479">Metal-binding</keyword>
<dbReference type="EMBL" id="BAABCP010000001">
    <property type="protein sequence ID" value="GAA3941547.1"/>
    <property type="molecule type" value="Genomic_DNA"/>
</dbReference>
<evidence type="ECO:0000256" key="5">
    <source>
        <dbReference type="ARBA" id="ARBA00012730"/>
    </source>
</evidence>
<dbReference type="Gene3D" id="3.30.1240.20">
    <property type="match status" value="1"/>
</dbReference>
<evidence type="ECO:0000256" key="3">
    <source>
        <dbReference type="ARBA" id="ARBA00009736"/>
    </source>
</evidence>
<dbReference type="RefSeq" id="WP_344819335.1">
    <property type="nucleotide sequence ID" value="NZ_BAABCP010000001.1"/>
</dbReference>